<dbReference type="GO" id="GO:0003700">
    <property type="term" value="F:DNA-binding transcription factor activity"/>
    <property type="evidence" value="ECO:0007669"/>
    <property type="project" value="InterPro"/>
</dbReference>
<dbReference type="SMART" id="SM00432">
    <property type="entry name" value="MADS"/>
    <property type="match status" value="1"/>
</dbReference>
<evidence type="ECO:0000313" key="9">
    <source>
        <dbReference type="EMBL" id="AAF73934.1"/>
    </source>
</evidence>
<dbReference type="AlphaFoldDB" id="Q9LLA0"/>
<proteinExistence type="evidence at transcript level"/>
<dbReference type="InterPro" id="IPR033896">
    <property type="entry name" value="MEF2-like_N"/>
</dbReference>
<keyword evidence="5" id="KW-0539">Nucleus</keyword>
<evidence type="ECO:0000259" key="7">
    <source>
        <dbReference type="PROSITE" id="PS50066"/>
    </source>
</evidence>
<dbReference type="Pfam" id="PF01486">
    <property type="entry name" value="K-box"/>
    <property type="match status" value="1"/>
</dbReference>
<dbReference type="GO" id="GO:0045944">
    <property type="term" value="P:positive regulation of transcription by RNA polymerase II"/>
    <property type="evidence" value="ECO:0007669"/>
    <property type="project" value="InterPro"/>
</dbReference>
<dbReference type="SUPFAM" id="SSF55455">
    <property type="entry name" value="SRF-like"/>
    <property type="match status" value="1"/>
</dbReference>
<dbReference type="InterPro" id="IPR002487">
    <property type="entry name" value="TF_Kbox"/>
</dbReference>
<dbReference type="InterPro" id="IPR002100">
    <property type="entry name" value="TF_MADSbox"/>
</dbReference>
<dbReference type="PRINTS" id="PR00404">
    <property type="entry name" value="MADSDOMAIN"/>
</dbReference>
<evidence type="ECO:0000259" key="8">
    <source>
        <dbReference type="PROSITE" id="PS51297"/>
    </source>
</evidence>
<dbReference type="CDD" id="cd00265">
    <property type="entry name" value="MADS_MEF2_like"/>
    <property type="match status" value="1"/>
</dbReference>
<name>Q9LLA0_SAGMO</name>
<organism evidence="9">
    <name type="scientific">Sagittaria montevidensis</name>
    <name type="common">Giant arrowhead</name>
    <dbReference type="NCBI Taxonomy" id="118780"/>
    <lineage>
        <taxon>Eukaryota</taxon>
        <taxon>Viridiplantae</taxon>
        <taxon>Streptophyta</taxon>
        <taxon>Embryophyta</taxon>
        <taxon>Tracheophyta</taxon>
        <taxon>Spermatophyta</taxon>
        <taxon>Magnoliopsida</taxon>
        <taxon>Liliopsida</taxon>
        <taxon>Alismataceae</taxon>
        <taxon>Sagittaria</taxon>
    </lineage>
</organism>
<evidence type="ECO:0000256" key="5">
    <source>
        <dbReference type="ARBA" id="ARBA00023242"/>
    </source>
</evidence>
<evidence type="ECO:0000256" key="3">
    <source>
        <dbReference type="ARBA" id="ARBA00023125"/>
    </source>
</evidence>
<comment type="subcellular location">
    <subcellularLocation>
        <location evidence="1">Nucleus</location>
    </subcellularLocation>
</comment>
<keyword evidence="6" id="KW-0175">Coiled coil</keyword>
<protein>
    <submittedName>
        <fullName evidence="9">MADS box transcription factor AP3</fullName>
    </submittedName>
</protein>
<evidence type="ECO:0000256" key="2">
    <source>
        <dbReference type="ARBA" id="ARBA00023015"/>
    </source>
</evidence>
<dbReference type="GO" id="GO:0000977">
    <property type="term" value="F:RNA polymerase II transcription regulatory region sequence-specific DNA binding"/>
    <property type="evidence" value="ECO:0007669"/>
    <property type="project" value="InterPro"/>
</dbReference>
<dbReference type="Gene3D" id="3.40.1810.10">
    <property type="entry name" value="Transcription factor, MADS-box"/>
    <property type="match status" value="1"/>
</dbReference>
<evidence type="ECO:0000256" key="4">
    <source>
        <dbReference type="ARBA" id="ARBA00023163"/>
    </source>
</evidence>
<keyword evidence="2" id="KW-0805">Transcription regulation</keyword>
<feature type="coiled-coil region" evidence="6">
    <location>
        <begin position="84"/>
        <end position="111"/>
    </location>
</feature>
<dbReference type="PANTHER" id="PTHR48019">
    <property type="entry name" value="SERUM RESPONSE FACTOR HOMOLOG"/>
    <property type="match status" value="1"/>
</dbReference>
<keyword evidence="4" id="KW-0804">Transcription</keyword>
<keyword evidence="3" id="KW-0238">DNA-binding</keyword>
<feature type="domain" description="MADS-box" evidence="7">
    <location>
        <begin position="1"/>
        <end position="61"/>
    </location>
</feature>
<dbReference type="PROSITE" id="PS50066">
    <property type="entry name" value="MADS_BOX_2"/>
    <property type="match status" value="1"/>
</dbReference>
<dbReference type="EMBL" id="AF230705">
    <property type="protein sequence ID" value="AAF73934.1"/>
    <property type="molecule type" value="mRNA"/>
</dbReference>
<dbReference type="InterPro" id="IPR050142">
    <property type="entry name" value="MADS-box/MEF2_TF"/>
</dbReference>
<dbReference type="Pfam" id="PF00319">
    <property type="entry name" value="SRF-TF"/>
    <property type="match status" value="1"/>
</dbReference>
<accession>Q9LLA0</accession>
<dbReference type="GO" id="GO:0005634">
    <property type="term" value="C:nucleus"/>
    <property type="evidence" value="ECO:0007669"/>
    <property type="project" value="UniProtKB-SubCell"/>
</dbReference>
<evidence type="ECO:0000256" key="1">
    <source>
        <dbReference type="ARBA" id="ARBA00004123"/>
    </source>
</evidence>
<dbReference type="InterPro" id="IPR036879">
    <property type="entry name" value="TF_MADSbox_sf"/>
</dbReference>
<dbReference type="PROSITE" id="PS51297">
    <property type="entry name" value="K_BOX"/>
    <property type="match status" value="1"/>
</dbReference>
<sequence length="230" mass="26404">MGRGKIEIKKIENSTNRQVTYSKRRAGLIKKAEELTVLCDAQINLILISGSRKVHHYCSPSTDIHTVMDRYQQLTDSDLWQPQYEGMQKTLNHLKETNNNLRKQIRQRMGEDLEDLNMNELLALEREMDESITVVRDKKYHVLTTRTDTAKKKWKNGQQRYNSLVQDLVKLEGVEILDYACASIEASDYKPPIAMSIASRPADVGYAFHHSAGQSNVHDVGYGFHELRLA</sequence>
<evidence type="ECO:0000256" key="6">
    <source>
        <dbReference type="SAM" id="Coils"/>
    </source>
</evidence>
<reference evidence="9" key="1">
    <citation type="journal article" date="2000" name="Int. J. Plant Sci.">
        <title>Evolution of the petal and stamen developmental programs: Evidence from comparative studies of the lower eudicots and basal angiosperms.</title>
        <authorList>
            <person name="Kramer E.M."/>
            <person name="Irish V.F."/>
        </authorList>
    </citation>
    <scope>NUCLEOTIDE SEQUENCE</scope>
</reference>
<dbReference type="GO" id="GO:0046983">
    <property type="term" value="F:protein dimerization activity"/>
    <property type="evidence" value="ECO:0007669"/>
    <property type="project" value="InterPro"/>
</dbReference>
<dbReference type="PROSITE" id="PS00350">
    <property type="entry name" value="MADS_BOX_1"/>
    <property type="match status" value="1"/>
</dbReference>
<feature type="domain" description="K-box" evidence="8">
    <location>
        <begin position="84"/>
        <end position="177"/>
    </location>
</feature>